<proteinExistence type="predicted"/>
<keyword evidence="3" id="KW-1185">Reference proteome</keyword>
<reference evidence="2" key="1">
    <citation type="submission" date="2022-12" db="EMBL/GenBank/DDBJ databases">
        <title>Isolation and characterisation of novel Methanocorpusculum spp. from native Australian herbivores indicates the genus is ancestrally host-associated.</title>
        <authorList>
            <person name="Volmer J.G."/>
            <person name="Soo R.M."/>
            <person name="Evans P.N."/>
            <person name="Hoedt E.C."/>
            <person name="Astorga Alsina A.L."/>
            <person name="Woodcroft B.J."/>
            <person name="Tyson G.W."/>
            <person name="Hugenholtz P."/>
            <person name="Morrison M."/>
        </authorList>
    </citation>
    <scope>NUCLEOTIDE SEQUENCE</scope>
    <source>
        <strain evidence="2">MG</strain>
    </source>
</reference>
<gene>
    <name evidence="2" type="ORF">O0S10_01295</name>
</gene>
<dbReference type="SUPFAM" id="SSF53335">
    <property type="entry name" value="S-adenosyl-L-methionine-dependent methyltransferases"/>
    <property type="match status" value="1"/>
</dbReference>
<accession>A0ABT4IF98</accession>
<dbReference type="Gene3D" id="3.40.50.720">
    <property type="entry name" value="NAD(P)-binding Rossmann-like Domain"/>
    <property type="match status" value="1"/>
</dbReference>
<evidence type="ECO:0000259" key="1">
    <source>
        <dbReference type="Pfam" id="PF08484"/>
    </source>
</evidence>
<keyword evidence="2" id="KW-0808">Transferase</keyword>
<dbReference type="EMBL" id="JAPTGB010000002">
    <property type="protein sequence ID" value="MCZ0859860.1"/>
    <property type="molecule type" value="Genomic_DNA"/>
</dbReference>
<dbReference type="InterPro" id="IPR029063">
    <property type="entry name" value="SAM-dependent_MTases_sf"/>
</dbReference>
<dbReference type="PANTHER" id="PTHR43861">
    <property type="entry name" value="TRANS-ACONITATE 2-METHYLTRANSFERASE-RELATED"/>
    <property type="match status" value="1"/>
</dbReference>
<dbReference type="GO" id="GO:0032259">
    <property type="term" value="P:methylation"/>
    <property type="evidence" value="ECO:0007669"/>
    <property type="project" value="UniProtKB-KW"/>
</dbReference>
<name>A0ABT4IF98_9EURY</name>
<dbReference type="PANTHER" id="PTHR43861:SF5">
    <property type="entry name" value="BLL5978 PROTEIN"/>
    <property type="match status" value="1"/>
</dbReference>
<dbReference type="RefSeq" id="WP_268924078.1">
    <property type="nucleotide sequence ID" value="NZ_JAPTGB010000002.1"/>
</dbReference>
<dbReference type="Proteomes" id="UP001141422">
    <property type="component" value="Unassembled WGS sequence"/>
</dbReference>
<dbReference type="Pfam" id="PF08484">
    <property type="entry name" value="Methyltransf_14"/>
    <property type="match status" value="1"/>
</dbReference>
<dbReference type="Pfam" id="PF13489">
    <property type="entry name" value="Methyltransf_23"/>
    <property type="match status" value="1"/>
</dbReference>
<dbReference type="Gene3D" id="3.40.50.150">
    <property type="entry name" value="Vaccinia Virus protein VP39"/>
    <property type="match status" value="1"/>
</dbReference>
<dbReference type="GO" id="GO:0008168">
    <property type="term" value="F:methyltransferase activity"/>
    <property type="evidence" value="ECO:0007669"/>
    <property type="project" value="UniProtKB-KW"/>
</dbReference>
<comment type="caution">
    <text evidence="2">The sequence shown here is derived from an EMBL/GenBank/DDBJ whole genome shotgun (WGS) entry which is preliminary data.</text>
</comment>
<evidence type="ECO:0000313" key="3">
    <source>
        <dbReference type="Proteomes" id="UP001141422"/>
    </source>
</evidence>
<organism evidence="2 3">
    <name type="scientific">Methanocorpusculum petauri</name>
    <dbReference type="NCBI Taxonomy" id="3002863"/>
    <lineage>
        <taxon>Archaea</taxon>
        <taxon>Methanobacteriati</taxon>
        <taxon>Methanobacteriota</taxon>
        <taxon>Stenosarchaea group</taxon>
        <taxon>Methanomicrobia</taxon>
        <taxon>Methanomicrobiales</taxon>
        <taxon>Methanocorpusculaceae</taxon>
        <taxon>Methanocorpusculum</taxon>
    </lineage>
</organism>
<keyword evidence="2" id="KW-0489">Methyltransferase</keyword>
<evidence type="ECO:0000313" key="2">
    <source>
        <dbReference type="EMBL" id="MCZ0859860.1"/>
    </source>
</evidence>
<sequence length="355" mass="39811">MNVPAFQNKAYPTKEIAESVPCGNISLYFCEDCGFVWNAAFDPSLLEYDEHYQNEQGYSPMFQSHLQNVCDILLPSLSHESHVVEIGCGKATFLMKLGELGYTVHGYDPAYEGTDPRIIKEYYSRDMVAQQSFGKADLIILRHVLEHISHPLQFLQSIAEANDYQGLLYIEVPDFRWIVEKNAFYDVFFEHCNYFSLPALTGLFSDVLHAGTFFGDQYCYVITRLADLHPPDVNTQQPSSPPILQFSTCVSAWRSLVSSGSFVVWGAGAKGATFLREIDPARETIVSVVDINPKKQGKYMPKTAHPIVSPETLRGTPVSGIIVMNENYLEEISMSVRGICGEVPIYVLGKKPVPR</sequence>
<dbReference type="InterPro" id="IPR013691">
    <property type="entry name" value="MeTrfase_14"/>
</dbReference>
<feature type="domain" description="C-methyltransferase" evidence="1">
    <location>
        <begin position="262"/>
        <end position="335"/>
    </location>
</feature>
<protein>
    <submittedName>
        <fullName evidence="2">Class I SAM-dependent methyltransferase</fullName>
    </submittedName>
</protein>